<dbReference type="InterPro" id="IPR013785">
    <property type="entry name" value="Aldolase_TIM"/>
</dbReference>
<evidence type="ECO:0000256" key="2">
    <source>
        <dbReference type="ARBA" id="ARBA00013457"/>
    </source>
</evidence>
<sequence length="353" mass="37917">MKHGKMILGELHADIPVIQGGMGVGISLSGLAGAVAAAGGIGIISTAQIGFREPDFDRDPIACNLRTIGKEIEKARQIAKGGIVGVNIMVATQHYEDYVRAAVQAGTDCIISGAGLPLDLPGVVAETENGMPGRSHRTMLAPIVSSPRALSVVTKYWMKKYDRKPDFIVAEGPLAGGHLGFKREELDAYTPENYERELTAMIRQAAELGIPLIAAGGIYDRRDLEHCLSLGAAGVQLGTRFVTTEECDAAEAYKQEYLRAQKEDIVIVKSPVGMPGRAIQNAFLEKVAAGERFMTGCRHCIKTCDPKTAPYCITRALINAATGDVDNGLLFCGSNAWRAQKIERTVDIMEEMA</sequence>
<keyword evidence="6" id="KW-0503">Monooxygenase</keyword>
<dbReference type="SUPFAM" id="SSF51412">
    <property type="entry name" value="Inosine monophosphate dehydrogenase (IMPDH)"/>
    <property type="match status" value="1"/>
</dbReference>
<dbReference type="Gene3D" id="3.20.20.70">
    <property type="entry name" value="Aldolase class I"/>
    <property type="match status" value="1"/>
</dbReference>
<dbReference type="GO" id="GO:0018580">
    <property type="term" value="F:nitronate monooxygenase activity"/>
    <property type="evidence" value="ECO:0007669"/>
    <property type="project" value="InterPro"/>
</dbReference>
<comment type="caution">
    <text evidence="6">The sequence shown here is derived from an EMBL/GenBank/DDBJ whole genome shotgun (WGS) entry which is preliminary data.</text>
</comment>
<dbReference type="Proteomes" id="UP001197795">
    <property type="component" value="Unassembled WGS sequence"/>
</dbReference>
<comment type="function">
    <text evidence="1">Nitronate monooxygenase that uses molecular oxygen to catalyze the oxidative denitrification of alkyl nitronates. Acts on propionate 3-nitronate (P3N), the presumed physiological substrate. Probably functions in the detoxification of P3N, a metabolic poison produced by plants and fungi as a defense mechanism.</text>
</comment>
<dbReference type="CDD" id="cd04730">
    <property type="entry name" value="NPD_like"/>
    <property type="match status" value="1"/>
</dbReference>
<dbReference type="EMBL" id="JAJEPV010000055">
    <property type="protein sequence ID" value="MCC2121052.1"/>
    <property type="molecule type" value="Genomic_DNA"/>
</dbReference>
<reference evidence="6 7" key="1">
    <citation type="submission" date="2021-10" db="EMBL/GenBank/DDBJ databases">
        <title>Anaerobic single-cell dispensing facilitates the cultivation of human gut bacteria.</title>
        <authorList>
            <person name="Afrizal A."/>
        </authorList>
    </citation>
    <scope>NUCLEOTIDE SEQUENCE [LARGE SCALE GENOMIC DNA]</scope>
    <source>
        <strain evidence="6 7">CLA-AA-H273</strain>
    </source>
</reference>
<evidence type="ECO:0000313" key="7">
    <source>
        <dbReference type="Proteomes" id="UP001197795"/>
    </source>
</evidence>
<evidence type="ECO:0000256" key="3">
    <source>
        <dbReference type="ARBA" id="ARBA00022630"/>
    </source>
</evidence>
<proteinExistence type="predicted"/>
<dbReference type="PANTHER" id="PTHR32332">
    <property type="entry name" value="2-NITROPROPANE DIOXYGENASE"/>
    <property type="match status" value="1"/>
</dbReference>
<dbReference type="RefSeq" id="WP_227061953.1">
    <property type="nucleotide sequence ID" value="NZ_JAJEPV010000055.1"/>
</dbReference>
<evidence type="ECO:0000256" key="5">
    <source>
        <dbReference type="ARBA" id="ARBA00023002"/>
    </source>
</evidence>
<gene>
    <name evidence="6" type="ORF">LKD75_15930</name>
</gene>
<evidence type="ECO:0000256" key="1">
    <source>
        <dbReference type="ARBA" id="ARBA00003535"/>
    </source>
</evidence>
<keyword evidence="4" id="KW-0288">FMN</keyword>
<keyword evidence="5" id="KW-0560">Oxidoreductase</keyword>
<keyword evidence="3" id="KW-0285">Flavoprotein</keyword>
<dbReference type="Pfam" id="PF03060">
    <property type="entry name" value="NMO"/>
    <property type="match status" value="1"/>
</dbReference>
<organism evidence="6 7">
    <name type="scientific">Waltera acetigignens</name>
    <dbReference type="NCBI Taxonomy" id="2981769"/>
    <lineage>
        <taxon>Bacteria</taxon>
        <taxon>Bacillati</taxon>
        <taxon>Bacillota</taxon>
        <taxon>Clostridia</taxon>
        <taxon>Lachnospirales</taxon>
        <taxon>Lachnospiraceae</taxon>
        <taxon>Waltera</taxon>
    </lineage>
</organism>
<evidence type="ECO:0000256" key="4">
    <source>
        <dbReference type="ARBA" id="ARBA00022643"/>
    </source>
</evidence>
<dbReference type="InterPro" id="IPR004136">
    <property type="entry name" value="NMO"/>
</dbReference>
<protein>
    <recommendedName>
        <fullName evidence="2">Probable nitronate monooxygenase</fullName>
    </recommendedName>
</protein>
<dbReference type="AlphaFoldDB" id="A0AAE3D8V7"/>
<accession>A0AAE3D8V7</accession>
<keyword evidence="7" id="KW-1185">Reference proteome</keyword>
<name>A0AAE3D8V7_9FIRM</name>
<dbReference type="PANTHER" id="PTHR32332:SF18">
    <property type="entry name" value="2-NITROPROPANE DIOXYGENASE"/>
    <property type="match status" value="1"/>
</dbReference>
<evidence type="ECO:0000313" key="6">
    <source>
        <dbReference type="EMBL" id="MCC2121052.1"/>
    </source>
</evidence>